<proteinExistence type="predicted"/>
<comment type="caution">
    <text evidence="1">The sequence shown here is derived from an EMBL/GenBank/DDBJ whole genome shotgun (WGS) entry which is preliminary data.</text>
</comment>
<gene>
    <name evidence="1" type="ORF">IAA54_00345</name>
</gene>
<name>A0A9D1DNF5_9FIRM</name>
<dbReference type="AlphaFoldDB" id="A0A9D1DNF5"/>
<organism evidence="1 2">
    <name type="scientific">Candidatus Gallacutalibacter pullicola</name>
    <dbReference type="NCBI Taxonomy" id="2840830"/>
    <lineage>
        <taxon>Bacteria</taxon>
        <taxon>Bacillati</taxon>
        <taxon>Bacillota</taxon>
        <taxon>Clostridia</taxon>
        <taxon>Eubacteriales</taxon>
        <taxon>Candidatus Gallacutalibacter</taxon>
    </lineage>
</organism>
<reference evidence="1" key="2">
    <citation type="journal article" date="2021" name="PeerJ">
        <title>Extensive microbial diversity within the chicken gut microbiome revealed by metagenomics and culture.</title>
        <authorList>
            <person name="Gilroy R."/>
            <person name="Ravi A."/>
            <person name="Getino M."/>
            <person name="Pursley I."/>
            <person name="Horton D.L."/>
            <person name="Alikhan N.F."/>
            <person name="Baker D."/>
            <person name="Gharbi K."/>
            <person name="Hall N."/>
            <person name="Watson M."/>
            <person name="Adriaenssens E.M."/>
            <person name="Foster-Nyarko E."/>
            <person name="Jarju S."/>
            <person name="Secka A."/>
            <person name="Antonio M."/>
            <person name="Oren A."/>
            <person name="Chaudhuri R.R."/>
            <person name="La Ragione R."/>
            <person name="Hildebrand F."/>
            <person name="Pallen M.J."/>
        </authorList>
    </citation>
    <scope>NUCLEOTIDE SEQUENCE</scope>
    <source>
        <strain evidence="1">ChiSjej1B19-7085</strain>
    </source>
</reference>
<accession>A0A9D1DNF5</accession>
<reference evidence="1" key="1">
    <citation type="submission" date="2020-10" db="EMBL/GenBank/DDBJ databases">
        <authorList>
            <person name="Gilroy R."/>
        </authorList>
    </citation>
    <scope>NUCLEOTIDE SEQUENCE</scope>
    <source>
        <strain evidence="1">ChiSjej1B19-7085</strain>
    </source>
</reference>
<dbReference type="EMBL" id="DVHF01000004">
    <property type="protein sequence ID" value="HIR56097.1"/>
    <property type="molecule type" value="Genomic_DNA"/>
</dbReference>
<dbReference type="Proteomes" id="UP000886785">
    <property type="component" value="Unassembled WGS sequence"/>
</dbReference>
<sequence>MWMAKKLARGAGDGSGARSGYVTANQGMLVVQGEIESRGLRLAAPWGIHSLPPQGVPALVFPSLGICAGILAQAPETGISPGEVLIRSSGGAEILLKNSGEVVINGQVFAAKEGE</sequence>
<protein>
    <submittedName>
        <fullName evidence="1">Uncharacterized protein</fullName>
    </submittedName>
</protein>
<evidence type="ECO:0000313" key="2">
    <source>
        <dbReference type="Proteomes" id="UP000886785"/>
    </source>
</evidence>
<evidence type="ECO:0000313" key="1">
    <source>
        <dbReference type="EMBL" id="HIR56097.1"/>
    </source>
</evidence>